<dbReference type="Gene3D" id="3.40.190.10">
    <property type="entry name" value="Periplasmic binding protein-like II"/>
    <property type="match status" value="2"/>
</dbReference>
<keyword evidence="2" id="KW-0805">Transcription regulation</keyword>
<reference evidence="6 7" key="1">
    <citation type="journal article" date="2013" name="Genome Announc.">
        <title>Draft Genome of the Marine Gammaproteobacterium Halomonas titanicae.</title>
        <authorList>
            <person name="Sanchez-Porro C."/>
            <person name="de la Haba R.R."/>
            <person name="Cruz-Hernandez N."/>
            <person name="Gonzalez J.M."/>
            <person name="Reyes-Guirao C."/>
            <person name="Navarro-Sampedro L."/>
            <person name="Carballo M."/>
            <person name="Ventosa A."/>
        </authorList>
    </citation>
    <scope>NUCLEOTIDE SEQUENCE [LARGE SCALE GENOMIC DNA]</scope>
    <source>
        <strain evidence="6 7">BH1</strain>
    </source>
</reference>
<sequence>MTMNMRQLQYFLAVAQELNFTRAAERVNIAQPPLSQQIIALEEELGTPLFTREKRKVKLTPAGAVLVEHAKRVLNAAEAAVAAVRAGDRGAQATLTVGAIYSSIYSFLPATLRIFNTIVPNTEVSLQEMTISQQITALKEGIIEVGLVRGRIHDRDIATELLYRELFVVAVPEGSQYDQVGEVTIEELSYCPLIAVSRGTASGYSDRILDLFEDDDLQPRIVNEVKDMHTSVCLVSAGMGVSIVPAIMQLMQSQGVVYRPLRVRKGTGASFSLAWRKNNESPQLESFFEAARANANELMSNHPQLFLHKVGK</sequence>
<dbReference type="Gene3D" id="1.10.10.10">
    <property type="entry name" value="Winged helix-like DNA-binding domain superfamily/Winged helix DNA-binding domain"/>
    <property type="match status" value="1"/>
</dbReference>
<organism evidence="6 7">
    <name type="scientific">Vreelandella titanicae BH1</name>
    <dbReference type="NCBI Taxonomy" id="1204738"/>
    <lineage>
        <taxon>Bacteria</taxon>
        <taxon>Pseudomonadati</taxon>
        <taxon>Pseudomonadota</taxon>
        <taxon>Gammaproteobacteria</taxon>
        <taxon>Oceanospirillales</taxon>
        <taxon>Halomonadaceae</taxon>
        <taxon>Vreelandella</taxon>
    </lineage>
</organism>
<dbReference type="CDD" id="cd08414">
    <property type="entry name" value="PBP2_LTTR_aromatics_like"/>
    <property type="match status" value="1"/>
</dbReference>
<dbReference type="EMBL" id="AOPO01000023">
    <property type="protein sequence ID" value="ELY20256.1"/>
    <property type="molecule type" value="Genomic_DNA"/>
</dbReference>
<dbReference type="GO" id="GO:0003700">
    <property type="term" value="F:DNA-binding transcription factor activity"/>
    <property type="evidence" value="ECO:0007669"/>
    <property type="project" value="InterPro"/>
</dbReference>
<keyword evidence="3" id="KW-0238">DNA-binding</keyword>
<dbReference type="PANTHER" id="PTHR30346">
    <property type="entry name" value="TRANSCRIPTIONAL DUAL REGULATOR HCAR-RELATED"/>
    <property type="match status" value="1"/>
</dbReference>
<dbReference type="Proteomes" id="UP000011651">
    <property type="component" value="Unassembled WGS sequence"/>
</dbReference>
<evidence type="ECO:0000259" key="5">
    <source>
        <dbReference type="PROSITE" id="PS50931"/>
    </source>
</evidence>
<dbReference type="InterPro" id="IPR005119">
    <property type="entry name" value="LysR_subst-bd"/>
</dbReference>
<comment type="caution">
    <text evidence="6">The sequence shown here is derived from an EMBL/GenBank/DDBJ whole genome shotgun (WGS) entry which is preliminary data.</text>
</comment>
<dbReference type="InterPro" id="IPR000847">
    <property type="entry name" value="LysR_HTH_N"/>
</dbReference>
<dbReference type="AlphaFoldDB" id="L9U6K8"/>
<evidence type="ECO:0000256" key="1">
    <source>
        <dbReference type="ARBA" id="ARBA00009437"/>
    </source>
</evidence>
<dbReference type="PANTHER" id="PTHR30346:SF0">
    <property type="entry name" value="HCA OPERON TRANSCRIPTIONAL ACTIVATOR HCAR"/>
    <property type="match status" value="1"/>
</dbReference>
<evidence type="ECO:0000313" key="7">
    <source>
        <dbReference type="Proteomes" id="UP000011651"/>
    </source>
</evidence>
<dbReference type="FunFam" id="1.10.10.10:FF:000001">
    <property type="entry name" value="LysR family transcriptional regulator"/>
    <property type="match status" value="1"/>
</dbReference>
<dbReference type="GO" id="GO:0032993">
    <property type="term" value="C:protein-DNA complex"/>
    <property type="evidence" value="ECO:0007669"/>
    <property type="project" value="TreeGrafter"/>
</dbReference>
<dbReference type="SUPFAM" id="SSF53850">
    <property type="entry name" value="Periplasmic binding protein-like II"/>
    <property type="match status" value="1"/>
</dbReference>
<keyword evidence="4" id="KW-0804">Transcription</keyword>
<dbReference type="PATRIC" id="fig|1204738.3.peg.4674"/>
<gene>
    <name evidence="6" type="ORF">HALTITAN_3113</name>
</gene>
<proteinExistence type="inferred from homology"/>
<feature type="domain" description="HTH lysR-type" evidence="5">
    <location>
        <begin position="3"/>
        <end position="60"/>
    </location>
</feature>
<accession>L9U6K8</accession>
<dbReference type="PROSITE" id="PS50931">
    <property type="entry name" value="HTH_LYSR"/>
    <property type="match status" value="1"/>
</dbReference>
<dbReference type="SUPFAM" id="SSF46785">
    <property type="entry name" value="Winged helix' DNA-binding domain"/>
    <property type="match status" value="1"/>
</dbReference>
<dbReference type="PRINTS" id="PR00039">
    <property type="entry name" value="HTHLYSR"/>
</dbReference>
<dbReference type="InterPro" id="IPR036388">
    <property type="entry name" value="WH-like_DNA-bd_sf"/>
</dbReference>
<name>L9U6K8_9GAMM</name>
<evidence type="ECO:0000256" key="2">
    <source>
        <dbReference type="ARBA" id="ARBA00023015"/>
    </source>
</evidence>
<dbReference type="Pfam" id="PF00126">
    <property type="entry name" value="HTH_1"/>
    <property type="match status" value="1"/>
</dbReference>
<evidence type="ECO:0000256" key="3">
    <source>
        <dbReference type="ARBA" id="ARBA00023125"/>
    </source>
</evidence>
<evidence type="ECO:0000256" key="4">
    <source>
        <dbReference type="ARBA" id="ARBA00023163"/>
    </source>
</evidence>
<protein>
    <submittedName>
        <fullName evidence="6">LysR, substrate-binding</fullName>
    </submittedName>
</protein>
<comment type="similarity">
    <text evidence="1">Belongs to the LysR transcriptional regulatory family.</text>
</comment>
<evidence type="ECO:0000313" key="6">
    <source>
        <dbReference type="EMBL" id="ELY20256.1"/>
    </source>
</evidence>
<dbReference type="GO" id="GO:0003677">
    <property type="term" value="F:DNA binding"/>
    <property type="evidence" value="ECO:0007669"/>
    <property type="project" value="UniProtKB-KW"/>
</dbReference>
<dbReference type="InterPro" id="IPR036390">
    <property type="entry name" value="WH_DNA-bd_sf"/>
</dbReference>
<dbReference type="Pfam" id="PF03466">
    <property type="entry name" value="LysR_substrate"/>
    <property type="match status" value="1"/>
</dbReference>